<dbReference type="PANTHER" id="PTHR12714:SF9">
    <property type="entry name" value="PROTEIN-S-ISOPRENYLCYSTEINE O-METHYLTRANSFERASE"/>
    <property type="match status" value="1"/>
</dbReference>
<dbReference type="HOGENOM" id="CLU_065200_6_0_1"/>
<dbReference type="EMBL" id="KN840678">
    <property type="protein sequence ID" value="KIP02394.1"/>
    <property type="molecule type" value="Genomic_DNA"/>
</dbReference>
<dbReference type="PANTHER" id="PTHR12714">
    <property type="entry name" value="PROTEIN-S ISOPRENYLCYSTEINE O-METHYLTRANSFERASE"/>
    <property type="match status" value="1"/>
</dbReference>
<dbReference type="GO" id="GO:0004671">
    <property type="term" value="F:protein C-terminal S-isoprenylcysteine carboxyl O-methyltransferase activity"/>
    <property type="evidence" value="ECO:0007669"/>
    <property type="project" value="UniProtKB-EC"/>
</dbReference>
<keyword evidence="2" id="KW-0812">Transmembrane</keyword>
<evidence type="ECO:0000256" key="6">
    <source>
        <dbReference type="SAM" id="MobiDB-lite"/>
    </source>
</evidence>
<dbReference type="InterPro" id="IPR007269">
    <property type="entry name" value="ICMT_MeTrfase"/>
</dbReference>
<keyword evidence="5" id="KW-0949">S-adenosyl-L-methionine</keyword>
<dbReference type="GO" id="GO:0005789">
    <property type="term" value="C:endoplasmic reticulum membrane"/>
    <property type="evidence" value="ECO:0007669"/>
    <property type="project" value="UniProtKB-SubCell"/>
</dbReference>
<evidence type="ECO:0000256" key="4">
    <source>
        <dbReference type="ARBA" id="ARBA00023136"/>
    </source>
</evidence>
<evidence type="ECO:0000313" key="8">
    <source>
        <dbReference type="Proteomes" id="UP000053257"/>
    </source>
</evidence>
<dbReference type="AlphaFoldDB" id="A0A0C3ND07"/>
<protein>
    <recommendedName>
        <fullName evidence="5">Protein-S-isoprenylcysteine O-methyltransferase</fullName>
        <ecNumber evidence="5">2.1.1.100</ecNumber>
    </recommendedName>
</protein>
<dbReference type="Gene3D" id="1.20.120.1630">
    <property type="match status" value="1"/>
</dbReference>
<evidence type="ECO:0000256" key="2">
    <source>
        <dbReference type="ARBA" id="ARBA00022692"/>
    </source>
</evidence>
<comment type="subcellular location">
    <subcellularLocation>
        <location evidence="5">Endoplasmic reticulum membrane</location>
        <topology evidence="5">Multi-pass membrane protein</topology>
    </subcellularLocation>
    <subcellularLocation>
        <location evidence="1">Membrane</location>
        <topology evidence="1">Multi-pass membrane protein</topology>
    </subcellularLocation>
</comment>
<evidence type="ECO:0000256" key="3">
    <source>
        <dbReference type="ARBA" id="ARBA00022989"/>
    </source>
</evidence>
<dbReference type="OrthoDB" id="422086at2759"/>
<sequence length="229" mass="25940">MTPPTPPPKPEEKQQYSGKADPMKAIVAKVYTEHVCQYTVAHLPQGVYWANAFLETAALLAEHFSSPASDAVLSLLIRDAMRPRHHIRFTRTWLAGCALMHCGAILRLACYRTLGRFFTWELSIKKEHVLVTKGPYSVVRHPSYTAVAMIGVGVVLCHFSPGSWYAECIGWDTWASRLFSAAWTTWCLLIPCLLMGRVNTEDDVLRQAFGGEWETYAQKTPYRLIPYIY</sequence>
<keyword evidence="3" id="KW-1133">Transmembrane helix</keyword>
<keyword evidence="8" id="KW-1185">Reference proteome</keyword>
<reference evidence="7 8" key="1">
    <citation type="journal article" date="2014" name="PLoS Genet.">
        <title>Analysis of the Phlebiopsis gigantea genome, transcriptome and secretome provides insight into its pioneer colonization strategies of wood.</title>
        <authorList>
            <person name="Hori C."/>
            <person name="Ishida T."/>
            <person name="Igarashi K."/>
            <person name="Samejima M."/>
            <person name="Suzuki H."/>
            <person name="Master E."/>
            <person name="Ferreira P."/>
            <person name="Ruiz-Duenas F.J."/>
            <person name="Held B."/>
            <person name="Canessa P."/>
            <person name="Larrondo L.F."/>
            <person name="Schmoll M."/>
            <person name="Druzhinina I.S."/>
            <person name="Kubicek C.P."/>
            <person name="Gaskell J.A."/>
            <person name="Kersten P."/>
            <person name="St John F."/>
            <person name="Glasner J."/>
            <person name="Sabat G."/>
            <person name="Splinter BonDurant S."/>
            <person name="Syed K."/>
            <person name="Yadav J."/>
            <person name="Mgbeahuruike A.C."/>
            <person name="Kovalchuk A."/>
            <person name="Asiegbu F.O."/>
            <person name="Lackner G."/>
            <person name="Hoffmeister D."/>
            <person name="Rencoret J."/>
            <person name="Gutierrez A."/>
            <person name="Sun H."/>
            <person name="Lindquist E."/>
            <person name="Barry K."/>
            <person name="Riley R."/>
            <person name="Grigoriev I.V."/>
            <person name="Henrissat B."/>
            <person name="Kues U."/>
            <person name="Berka R.M."/>
            <person name="Martinez A.T."/>
            <person name="Covert S.F."/>
            <person name="Blanchette R.A."/>
            <person name="Cullen D."/>
        </authorList>
    </citation>
    <scope>NUCLEOTIDE SEQUENCE [LARGE SCALE GENOMIC DNA]</scope>
    <source>
        <strain evidence="7 8">11061_1 CR5-6</strain>
    </source>
</reference>
<dbReference type="Pfam" id="PF04140">
    <property type="entry name" value="ICMT"/>
    <property type="match status" value="1"/>
</dbReference>
<feature type="region of interest" description="Disordered" evidence="6">
    <location>
        <begin position="1"/>
        <end position="20"/>
    </location>
</feature>
<name>A0A0C3ND07_PHLG1</name>
<evidence type="ECO:0000313" key="7">
    <source>
        <dbReference type="EMBL" id="KIP02394.1"/>
    </source>
</evidence>
<comment type="catalytic activity">
    <reaction evidence="5">
        <text>[protein]-C-terminal S-[(2E,6E)-farnesyl]-L-cysteine + S-adenosyl-L-methionine = [protein]-C-terminal S-[(2E,6E)-farnesyl]-L-cysteine methyl ester + S-adenosyl-L-homocysteine</text>
        <dbReference type="Rhea" id="RHEA:21672"/>
        <dbReference type="Rhea" id="RHEA-COMP:12125"/>
        <dbReference type="Rhea" id="RHEA-COMP:12126"/>
        <dbReference type="ChEBI" id="CHEBI:57856"/>
        <dbReference type="ChEBI" id="CHEBI:59789"/>
        <dbReference type="ChEBI" id="CHEBI:90510"/>
        <dbReference type="ChEBI" id="CHEBI:90511"/>
        <dbReference type="EC" id="2.1.1.100"/>
    </reaction>
</comment>
<accession>A0A0C3ND07</accession>
<gene>
    <name evidence="7" type="ORF">PHLGIDRAFT_96033</name>
</gene>
<organism evidence="7 8">
    <name type="scientific">Phlebiopsis gigantea (strain 11061_1 CR5-6)</name>
    <name type="common">White-rot fungus</name>
    <name type="synonym">Peniophora gigantea</name>
    <dbReference type="NCBI Taxonomy" id="745531"/>
    <lineage>
        <taxon>Eukaryota</taxon>
        <taxon>Fungi</taxon>
        <taxon>Dikarya</taxon>
        <taxon>Basidiomycota</taxon>
        <taxon>Agaricomycotina</taxon>
        <taxon>Agaricomycetes</taxon>
        <taxon>Polyporales</taxon>
        <taxon>Phanerochaetaceae</taxon>
        <taxon>Phlebiopsis</taxon>
    </lineage>
</organism>
<keyword evidence="5" id="KW-0808">Transferase</keyword>
<dbReference type="GO" id="GO:0032259">
    <property type="term" value="P:methylation"/>
    <property type="evidence" value="ECO:0007669"/>
    <property type="project" value="UniProtKB-KW"/>
</dbReference>
<dbReference type="EC" id="2.1.1.100" evidence="5"/>
<evidence type="ECO:0000256" key="1">
    <source>
        <dbReference type="ARBA" id="ARBA00004141"/>
    </source>
</evidence>
<dbReference type="Proteomes" id="UP000053257">
    <property type="component" value="Unassembled WGS sequence"/>
</dbReference>
<proteinExistence type="inferred from homology"/>
<keyword evidence="5" id="KW-0256">Endoplasmic reticulum</keyword>
<comment type="similarity">
    <text evidence="5">Belongs to the class VI-like SAM-binding methyltransferase superfamily. Isoprenylcysteine carboxyl methyltransferase family.</text>
</comment>
<keyword evidence="4" id="KW-0472">Membrane</keyword>
<evidence type="ECO:0000256" key="5">
    <source>
        <dbReference type="RuleBase" id="RU362022"/>
    </source>
</evidence>
<keyword evidence="5" id="KW-0489">Methyltransferase</keyword>